<organism evidence="2 3">
    <name type="scientific">Pseudomonas nitroreducens</name>
    <dbReference type="NCBI Taxonomy" id="46680"/>
    <lineage>
        <taxon>Bacteria</taxon>
        <taxon>Pseudomonadati</taxon>
        <taxon>Pseudomonadota</taxon>
        <taxon>Gammaproteobacteria</taxon>
        <taxon>Pseudomonadales</taxon>
        <taxon>Pseudomonadaceae</taxon>
        <taxon>Pseudomonas</taxon>
    </lineage>
</organism>
<comment type="caution">
    <text evidence="2">The sequence shown here is derived from an EMBL/GenBank/DDBJ whole genome shotgun (WGS) entry which is preliminary data.</text>
</comment>
<evidence type="ECO:0000313" key="2">
    <source>
        <dbReference type="EMBL" id="OWP52327.1"/>
    </source>
</evidence>
<keyword evidence="1" id="KW-0812">Transmembrane</keyword>
<accession>A0A246FDD0</accession>
<keyword evidence="1" id="KW-0472">Membrane</keyword>
<dbReference type="AlphaFoldDB" id="A0A246FDD0"/>
<dbReference type="Proteomes" id="UP000198145">
    <property type="component" value="Unassembled WGS sequence"/>
</dbReference>
<name>A0A246FDD0_PSENT</name>
<reference evidence="2 3" key="1">
    <citation type="submission" date="2017-06" db="EMBL/GenBank/DDBJ databases">
        <title>Draft genome of Pseudomonas nitroreducens DF05.</title>
        <authorList>
            <person name="Iyer R."/>
        </authorList>
    </citation>
    <scope>NUCLEOTIDE SEQUENCE [LARGE SCALE GENOMIC DNA]</scope>
    <source>
        <strain evidence="2 3">DF05</strain>
    </source>
</reference>
<evidence type="ECO:0000256" key="1">
    <source>
        <dbReference type="SAM" id="Phobius"/>
    </source>
</evidence>
<sequence length="162" mass="17994">MSTPRLVLLMLIVNIAVVLGGVFVNYKMIKSASLAPAAAASDQEGGKADVKEEEEQESAEYLFVPVEKIIVSSRGEDREHYFVIDLVLQARAEQERKKLESVAPMVRSSVVANLTPEKFEVLRAMPIGDVQTRLEKAVIDDFAARRVVVPFEHVLLSKMIVQ</sequence>
<proteinExistence type="predicted"/>
<gene>
    <name evidence="2" type="ORF">CEG18_00395</name>
</gene>
<dbReference type="EMBL" id="NJBA01000001">
    <property type="protein sequence ID" value="OWP52327.1"/>
    <property type="molecule type" value="Genomic_DNA"/>
</dbReference>
<dbReference type="eggNOG" id="COG1580">
    <property type="taxonomic scope" value="Bacteria"/>
</dbReference>
<evidence type="ECO:0000313" key="3">
    <source>
        <dbReference type="Proteomes" id="UP000198145"/>
    </source>
</evidence>
<keyword evidence="2" id="KW-0966">Cell projection</keyword>
<keyword evidence="2" id="KW-0969">Cilium</keyword>
<feature type="transmembrane region" description="Helical" evidence="1">
    <location>
        <begin position="6"/>
        <end position="26"/>
    </location>
</feature>
<dbReference type="STRING" id="46680.GCA_000807755_03442"/>
<dbReference type="RefSeq" id="WP_088415824.1">
    <property type="nucleotide sequence ID" value="NZ_NJBA01000001.1"/>
</dbReference>
<protein>
    <submittedName>
        <fullName evidence="2">Flagellar basal body-associated protein FliL</fullName>
    </submittedName>
</protein>
<keyword evidence="2" id="KW-0282">Flagellum</keyword>
<keyword evidence="1" id="KW-1133">Transmembrane helix</keyword>